<evidence type="ECO:0000259" key="1">
    <source>
        <dbReference type="Pfam" id="PF01548"/>
    </source>
</evidence>
<gene>
    <name evidence="3" type="ORF">BUFA31_09570</name>
</gene>
<evidence type="ECO:0000259" key="2">
    <source>
        <dbReference type="Pfam" id="PF02371"/>
    </source>
</evidence>
<dbReference type="InterPro" id="IPR003346">
    <property type="entry name" value="Transposase_20"/>
</dbReference>
<dbReference type="PANTHER" id="PTHR33055:SF13">
    <property type="entry name" value="TRANSPOSASE"/>
    <property type="match status" value="1"/>
</dbReference>
<dbReference type="InterPro" id="IPR002525">
    <property type="entry name" value="Transp_IS110-like_N"/>
</dbReference>
<feature type="domain" description="Transposase IS116/IS110/IS902 C-terminal" evidence="2">
    <location>
        <begin position="275"/>
        <end position="354"/>
    </location>
</feature>
<dbReference type="PANTHER" id="PTHR33055">
    <property type="entry name" value="TRANSPOSASE FOR INSERTION SEQUENCE ELEMENT IS1111A"/>
    <property type="match status" value="1"/>
</dbReference>
<dbReference type="EMBL" id="BLYJ01000009">
    <property type="protein sequence ID" value="GFO87793.1"/>
    <property type="molecule type" value="Genomic_DNA"/>
</dbReference>
<dbReference type="NCBIfam" id="NF033542">
    <property type="entry name" value="transpos_IS110"/>
    <property type="match status" value="1"/>
</dbReference>
<protein>
    <submittedName>
        <fullName evidence="3">IS110 family transposase</fullName>
    </submittedName>
</protein>
<proteinExistence type="predicted"/>
<dbReference type="Pfam" id="PF01548">
    <property type="entry name" value="DEDD_Tnp_IS110"/>
    <property type="match status" value="1"/>
</dbReference>
<organism evidence="3 4">
    <name type="scientific">Butyricicoccus faecihominis</name>
    <dbReference type="NCBI Taxonomy" id="1712515"/>
    <lineage>
        <taxon>Bacteria</taxon>
        <taxon>Bacillati</taxon>
        <taxon>Bacillota</taxon>
        <taxon>Clostridia</taxon>
        <taxon>Eubacteriales</taxon>
        <taxon>Butyricicoccaceae</taxon>
        <taxon>Butyricicoccus</taxon>
    </lineage>
</organism>
<reference evidence="3 4" key="1">
    <citation type="submission" date="2020-06" db="EMBL/GenBank/DDBJ databases">
        <title>Characterization of fructooligosaccharide metabolism and fructooligosaccharide-degrading enzymes in human commensal butyrate producers.</title>
        <authorList>
            <person name="Tanno H."/>
            <person name="Fujii T."/>
            <person name="Hirano K."/>
            <person name="Maeno S."/>
            <person name="Tonozuka T."/>
            <person name="Sakamoto M."/>
            <person name="Ohkuma M."/>
            <person name="Tochio T."/>
            <person name="Endo A."/>
        </authorList>
    </citation>
    <scope>NUCLEOTIDE SEQUENCE [LARGE SCALE GENOMIC DNA]</scope>
    <source>
        <strain evidence="3 4">JCM 31056</strain>
    </source>
</reference>
<evidence type="ECO:0000313" key="4">
    <source>
        <dbReference type="Proteomes" id="UP000620147"/>
    </source>
</evidence>
<keyword evidence="4" id="KW-1185">Reference proteome</keyword>
<feature type="domain" description="Transposase IS110-like N-terminal" evidence="1">
    <location>
        <begin position="4"/>
        <end position="160"/>
    </location>
</feature>
<name>A0ABQ1DYJ5_9FIRM</name>
<dbReference type="Pfam" id="PF02371">
    <property type="entry name" value="Transposase_20"/>
    <property type="match status" value="1"/>
</dbReference>
<accession>A0ABQ1DYJ5</accession>
<dbReference type="InterPro" id="IPR047650">
    <property type="entry name" value="Transpos_IS110"/>
</dbReference>
<dbReference type="RefSeq" id="WP_188886731.1">
    <property type="nucleotide sequence ID" value="NZ_BLYJ01000009.1"/>
</dbReference>
<dbReference type="Proteomes" id="UP000620147">
    <property type="component" value="Unassembled WGS sequence"/>
</dbReference>
<sequence length="399" mass="45389">MLAVGIDISKSKSVAAILNQDGSMHTGPFEFHHTQPELDAFIKYILNSNQSATILMENTGHYHYPVLKAFQEAGLPVCMVNAYQIKKFGDMDLRKAKTDKKDAVRIARYALEKSYSLVPYTSMEQKYEDLRFLARQYNQRMLTLKTNKVFLLNLLDETMPGITNILPLTTRTPETSLSVLFINRFKSYDRIEKMGKSRFLDAFEKIARKSRNRQTKTYGLAIYEAALLNITTRGENEYTLGAQDQCLELVCESQKAADSIILKMQTLAETLPEYAVLRSMAGVGNRLGPLILAEIGDIRRFHSGKALNAYAGNDAPPYQSGTFESHNRHISKRGNAALRKYCFEVMQALKLTRPQDDPVYLFLLKKEQEGKPYNVAKMAGVNKFLRIYYARAMETLKQL</sequence>
<evidence type="ECO:0000313" key="3">
    <source>
        <dbReference type="EMBL" id="GFO87793.1"/>
    </source>
</evidence>
<comment type="caution">
    <text evidence="3">The sequence shown here is derived from an EMBL/GenBank/DDBJ whole genome shotgun (WGS) entry which is preliminary data.</text>
</comment>